<dbReference type="EMBL" id="JACZEP010000021">
    <property type="protein sequence ID" value="MBE1208460.1"/>
    <property type="molecule type" value="Genomic_DNA"/>
</dbReference>
<dbReference type="InterPro" id="IPR025528">
    <property type="entry name" value="BrnA_antitoxin"/>
</dbReference>
<dbReference type="Proteomes" id="UP000598227">
    <property type="component" value="Unassembled WGS sequence"/>
</dbReference>
<gene>
    <name evidence="1" type="ORF">HNQ96_005475</name>
    <name evidence="2" type="ORF">IHE39_29645</name>
</gene>
<organism evidence="1 3">
    <name type="scientific">Aminobacter carboxidus</name>
    <dbReference type="NCBI Taxonomy" id="376165"/>
    <lineage>
        <taxon>Bacteria</taxon>
        <taxon>Pseudomonadati</taxon>
        <taxon>Pseudomonadota</taxon>
        <taxon>Alphaproteobacteria</taxon>
        <taxon>Hyphomicrobiales</taxon>
        <taxon>Phyllobacteriaceae</taxon>
        <taxon>Aminobacter</taxon>
    </lineage>
</organism>
<protein>
    <submittedName>
        <fullName evidence="2">BrnA antitoxin family protein</fullName>
    </submittedName>
    <submittedName>
        <fullName evidence="1">Uncharacterized protein (DUF4415 family)</fullName>
    </submittedName>
</protein>
<dbReference type="RefSeq" id="WP_184773093.1">
    <property type="nucleotide sequence ID" value="NZ_JACHGI010000017.1"/>
</dbReference>
<dbReference type="AlphaFoldDB" id="A0A8E2BGM2"/>
<dbReference type="Proteomes" id="UP000532373">
    <property type="component" value="Unassembled WGS sequence"/>
</dbReference>
<proteinExistence type="predicted"/>
<evidence type="ECO:0000313" key="4">
    <source>
        <dbReference type="Proteomes" id="UP000598227"/>
    </source>
</evidence>
<keyword evidence="4" id="KW-1185">Reference proteome</keyword>
<evidence type="ECO:0000313" key="2">
    <source>
        <dbReference type="EMBL" id="MBE1208460.1"/>
    </source>
</evidence>
<sequence length="100" mass="10968">MTNKYKPLTDAEEAEIQRKIASDPDAPEATDEQLAQAKPFAEAFPELAASMKRARGRPKVEAPKAAVTLRVDPDTLARFKAAGKDWRSRMSEALDKAKVG</sequence>
<comment type="caution">
    <text evidence="1">The sequence shown here is derived from an EMBL/GenBank/DDBJ whole genome shotgun (WGS) entry which is preliminary data.</text>
</comment>
<evidence type="ECO:0000313" key="1">
    <source>
        <dbReference type="EMBL" id="MBB6469585.1"/>
    </source>
</evidence>
<name>A0A8E2BGM2_9HYPH</name>
<reference evidence="2 4" key="2">
    <citation type="submission" date="2020-09" db="EMBL/GenBank/DDBJ databases">
        <title>Draft Genome Sequence of Aminobacter carboxidus type strain DSM 1086, a soil Gram-negative carboxydobacterium.</title>
        <authorList>
            <person name="Turrini P."/>
            <person name="Tescari M."/>
            <person name="Artuso I."/>
            <person name="Lugli G.A."/>
            <person name="Frangipani E."/>
            <person name="Ventura M."/>
            <person name="Visca P."/>
        </authorList>
    </citation>
    <scope>NUCLEOTIDE SEQUENCE [LARGE SCALE GENOMIC DNA]</scope>
    <source>
        <strain evidence="2 4">DSM 1086</strain>
    </source>
</reference>
<dbReference type="Pfam" id="PF14384">
    <property type="entry name" value="BrnA_antitoxin"/>
    <property type="match status" value="1"/>
</dbReference>
<dbReference type="EMBL" id="JACHGI010000017">
    <property type="protein sequence ID" value="MBB6469585.1"/>
    <property type="molecule type" value="Genomic_DNA"/>
</dbReference>
<reference evidence="1 3" key="1">
    <citation type="submission" date="2020-08" db="EMBL/GenBank/DDBJ databases">
        <title>Genomic Encyclopedia of Type Strains, Phase IV (KMG-IV): sequencing the most valuable type-strain genomes for metagenomic binning, comparative biology and taxonomic classification.</title>
        <authorList>
            <person name="Goeker M."/>
        </authorList>
    </citation>
    <scope>NUCLEOTIDE SEQUENCE [LARGE SCALE GENOMIC DNA]</scope>
    <source>
        <strain evidence="1 3">DSM 17454</strain>
    </source>
</reference>
<evidence type="ECO:0000313" key="3">
    <source>
        <dbReference type="Proteomes" id="UP000532373"/>
    </source>
</evidence>
<accession>A0A8E2BGM2</accession>